<keyword evidence="4" id="KW-0012">Acyltransferase</keyword>
<comment type="catalytic activity">
    <reaction evidence="4">
        <text>L-serine + acetyl-CoA = O-acetyl-L-serine + CoA</text>
        <dbReference type="Rhea" id="RHEA:24560"/>
        <dbReference type="ChEBI" id="CHEBI:33384"/>
        <dbReference type="ChEBI" id="CHEBI:57287"/>
        <dbReference type="ChEBI" id="CHEBI:57288"/>
        <dbReference type="ChEBI" id="CHEBI:58340"/>
        <dbReference type="EC" id="2.3.1.30"/>
    </reaction>
</comment>
<evidence type="ECO:0000256" key="2">
    <source>
        <dbReference type="ARBA" id="ARBA00022679"/>
    </source>
</evidence>
<dbReference type="RefSeq" id="WP_130137732.1">
    <property type="nucleotide sequence ID" value="NZ_SETJ01000078.1"/>
</dbReference>
<dbReference type="SUPFAM" id="SSF51161">
    <property type="entry name" value="Trimeric LpxA-like enzymes"/>
    <property type="match status" value="1"/>
</dbReference>
<accession>A0A4Q7DUI3</accession>
<dbReference type="Gene3D" id="2.160.10.10">
    <property type="entry name" value="Hexapeptide repeat proteins"/>
    <property type="match status" value="1"/>
</dbReference>
<keyword evidence="2 4" id="KW-0808">Transferase</keyword>
<sequence length="166" mass="18370">MTNIRSEKKLYFDSNAQYIKRKVTREHEYYIWKFQYYLRKEESASNILVQLWYRRKKNILGTKLGFMIPAGVFDSGLHIWHYGGIIVNGYAKVGKNCILHGDNCIGNNGMTLAAPKIGDNVDIGVGAKIIGDITIADNVKIGAGAVIVKSITTPGVTVIGIPGRVI</sequence>
<dbReference type="EC" id="2.3.1.30" evidence="4"/>
<evidence type="ECO:0000256" key="1">
    <source>
        <dbReference type="ARBA" id="ARBA00018522"/>
    </source>
</evidence>
<dbReference type="PROSITE" id="PS00101">
    <property type="entry name" value="HEXAPEP_TRANSFERASES"/>
    <property type="match status" value="1"/>
</dbReference>
<dbReference type="AlphaFoldDB" id="A0A4Q7DUI3"/>
<keyword evidence="3" id="KW-0677">Repeat</keyword>
<dbReference type="Proteomes" id="UP000292818">
    <property type="component" value="Unassembled WGS sequence"/>
</dbReference>
<dbReference type="GO" id="GO:0005737">
    <property type="term" value="C:cytoplasm"/>
    <property type="evidence" value="ECO:0007669"/>
    <property type="project" value="InterPro"/>
</dbReference>
<dbReference type="InterPro" id="IPR011004">
    <property type="entry name" value="Trimer_LpxA-like_sf"/>
</dbReference>
<reference evidence="5 6" key="1">
    <citation type="submission" date="2019-01" db="EMBL/GenBank/DDBJ databases">
        <title>Colonization of the human gut by bovine bacteria present in Parmesan cheese.</title>
        <authorList>
            <person name="Lugli G.A."/>
            <person name="Milani C."/>
        </authorList>
    </citation>
    <scope>NUCLEOTIDE SEQUENCE [LARGE SCALE GENOMIC DNA]</scope>
    <source>
        <strain evidence="5 6">LDELB18P1</strain>
    </source>
</reference>
<dbReference type="PANTHER" id="PTHR42811">
    <property type="entry name" value="SERINE ACETYLTRANSFERASE"/>
    <property type="match status" value="1"/>
</dbReference>
<evidence type="ECO:0000256" key="3">
    <source>
        <dbReference type="ARBA" id="ARBA00022737"/>
    </source>
</evidence>
<evidence type="ECO:0000256" key="4">
    <source>
        <dbReference type="PIRNR" id="PIRNR000441"/>
    </source>
</evidence>
<dbReference type="EMBL" id="SETJ01000078">
    <property type="protein sequence ID" value="RZM15633.1"/>
    <property type="molecule type" value="Genomic_DNA"/>
</dbReference>
<protein>
    <recommendedName>
        <fullName evidence="1 4">Serine acetyltransferase</fullName>
        <ecNumber evidence="4">2.3.1.30</ecNumber>
    </recommendedName>
</protein>
<dbReference type="PIRSF" id="PIRSF000441">
    <property type="entry name" value="CysE"/>
    <property type="match status" value="1"/>
</dbReference>
<dbReference type="InterPro" id="IPR005881">
    <property type="entry name" value="Ser_O-AcTrfase"/>
</dbReference>
<dbReference type="GO" id="GO:0009001">
    <property type="term" value="F:serine O-acetyltransferase activity"/>
    <property type="evidence" value="ECO:0007669"/>
    <property type="project" value="UniProtKB-EC"/>
</dbReference>
<proteinExistence type="inferred from homology"/>
<gene>
    <name evidence="5" type="ORF">LDELB18P1_1685</name>
</gene>
<evidence type="ECO:0000313" key="5">
    <source>
        <dbReference type="EMBL" id="RZM15633.1"/>
    </source>
</evidence>
<dbReference type="InterPro" id="IPR018357">
    <property type="entry name" value="Hexapep_transf_CS"/>
</dbReference>
<dbReference type="Pfam" id="PF00132">
    <property type="entry name" value="Hexapep"/>
    <property type="match status" value="1"/>
</dbReference>
<organism evidence="5 6">
    <name type="scientific">Lactobacillus delbrueckii</name>
    <dbReference type="NCBI Taxonomy" id="1584"/>
    <lineage>
        <taxon>Bacteria</taxon>
        <taxon>Bacillati</taxon>
        <taxon>Bacillota</taxon>
        <taxon>Bacilli</taxon>
        <taxon>Lactobacillales</taxon>
        <taxon>Lactobacillaceae</taxon>
        <taxon>Lactobacillus</taxon>
    </lineage>
</organism>
<name>A0A4Q7DUI3_9LACO</name>
<comment type="similarity">
    <text evidence="4">Belongs to the transferase hexapeptide repeat family.</text>
</comment>
<comment type="caution">
    <text evidence="5">The sequence shown here is derived from an EMBL/GenBank/DDBJ whole genome shotgun (WGS) entry which is preliminary data.</text>
</comment>
<evidence type="ECO:0000313" key="6">
    <source>
        <dbReference type="Proteomes" id="UP000292818"/>
    </source>
</evidence>
<dbReference type="GO" id="GO:0006535">
    <property type="term" value="P:cysteine biosynthetic process from serine"/>
    <property type="evidence" value="ECO:0007669"/>
    <property type="project" value="InterPro"/>
</dbReference>
<dbReference type="InterPro" id="IPR001451">
    <property type="entry name" value="Hexapep"/>
</dbReference>